<dbReference type="Proteomes" id="UP000190648">
    <property type="component" value="Unassembled WGS sequence"/>
</dbReference>
<evidence type="ECO:0000256" key="1">
    <source>
        <dbReference type="SAM" id="MobiDB-lite"/>
    </source>
</evidence>
<proteinExistence type="predicted"/>
<accession>A0A1V4KW20</accession>
<dbReference type="EMBL" id="LSYS01001520">
    <property type="protein sequence ID" value="OPJ88654.1"/>
    <property type="molecule type" value="Genomic_DNA"/>
</dbReference>
<evidence type="ECO:0000313" key="3">
    <source>
        <dbReference type="Proteomes" id="UP000190648"/>
    </source>
</evidence>
<evidence type="ECO:0000313" key="2">
    <source>
        <dbReference type="EMBL" id="OPJ88654.1"/>
    </source>
</evidence>
<comment type="caution">
    <text evidence="2">The sequence shown here is derived from an EMBL/GenBank/DDBJ whole genome shotgun (WGS) entry which is preliminary data.</text>
</comment>
<sequence>MEVQERAEALEPTHSPTDTEATLPATRVNPSSLPEHVYPWKPEPTSLLLIISKPPIMKADTNRGCLVHGVCFHG</sequence>
<dbReference type="AlphaFoldDB" id="A0A1V4KW20"/>
<organism evidence="2 3">
    <name type="scientific">Patagioenas fasciata monilis</name>
    <dbReference type="NCBI Taxonomy" id="372326"/>
    <lineage>
        <taxon>Eukaryota</taxon>
        <taxon>Metazoa</taxon>
        <taxon>Chordata</taxon>
        <taxon>Craniata</taxon>
        <taxon>Vertebrata</taxon>
        <taxon>Euteleostomi</taxon>
        <taxon>Archelosauria</taxon>
        <taxon>Archosauria</taxon>
        <taxon>Dinosauria</taxon>
        <taxon>Saurischia</taxon>
        <taxon>Theropoda</taxon>
        <taxon>Coelurosauria</taxon>
        <taxon>Aves</taxon>
        <taxon>Neognathae</taxon>
        <taxon>Neoaves</taxon>
        <taxon>Columbimorphae</taxon>
        <taxon>Columbiformes</taxon>
        <taxon>Columbidae</taxon>
        <taxon>Patagioenas</taxon>
    </lineage>
</organism>
<name>A0A1V4KW20_PATFA</name>
<feature type="compositionally biased region" description="Basic and acidic residues" evidence="1">
    <location>
        <begin position="1"/>
        <end position="11"/>
    </location>
</feature>
<protein>
    <submittedName>
        <fullName evidence="2">Uncharacterized protein</fullName>
    </submittedName>
</protein>
<feature type="region of interest" description="Disordered" evidence="1">
    <location>
        <begin position="1"/>
        <end position="36"/>
    </location>
</feature>
<keyword evidence="3" id="KW-1185">Reference proteome</keyword>
<gene>
    <name evidence="2" type="ORF">AV530_003152</name>
</gene>
<reference evidence="2 3" key="1">
    <citation type="submission" date="2016-02" db="EMBL/GenBank/DDBJ databases">
        <title>Band-tailed pigeon sequencing and assembly.</title>
        <authorList>
            <person name="Soares A.E."/>
            <person name="Novak B.J."/>
            <person name="Rice E.S."/>
            <person name="O'Connell B."/>
            <person name="Chang D."/>
            <person name="Weber S."/>
            <person name="Shapiro B."/>
        </authorList>
    </citation>
    <scope>NUCLEOTIDE SEQUENCE [LARGE SCALE GENOMIC DNA]</scope>
    <source>
        <strain evidence="2">BTP2013</strain>
        <tissue evidence="2">Blood</tissue>
    </source>
</reference>